<dbReference type="RefSeq" id="XP_022111676.1">
    <property type="nucleotide sequence ID" value="XM_022255984.1"/>
</dbReference>
<dbReference type="AlphaFoldDB" id="A0A8B8A6Q1"/>
<keyword evidence="3" id="KW-1185">Reference proteome</keyword>
<gene>
    <name evidence="4" type="primary">LOC110990900</name>
</gene>
<dbReference type="SMART" id="SM01025">
    <property type="entry name" value="BEN"/>
    <property type="match status" value="1"/>
</dbReference>
<dbReference type="PANTHER" id="PTHR28665">
    <property type="entry name" value="BEN DOMAIN-CONTAINING PROTEIN 3"/>
    <property type="match status" value="1"/>
</dbReference>
<evidence type="ECO:0000256" key="1">
    <source>
        <dbReference type="SAM" id="MobiDB-lite"/>
    </source>
</evidence>
<accession>A0A8B8A6Q1</accession>
<dbReference type="Proteomes" id="UP000694845">
    <property type="component" value="Unplaced"/>
</dbReference>
<protein>
    <submittedName>
        <fullName evidence="4">Uncharacterized protein LOC110990900</fullName>
    </submittedName>
</protein>
<dbReference type="OMA" id="ANSSCTM"/>
<evidence type="ECO:0000313" key="4">
    <source>
        <dbReference type="RefSeq" id="XP_022111676.1"/>
    </source>
</evidence>
<name>A0A8B8A6Q1_ACAPL</name>
<dbReference type="PROSITE" id="PS51457">
    <property type="entry name" value="BEN"/>
    <property type="match status" value="1"/>
</dbReference>
<dbReference type="InterPro" id="IPR033583">
    <property type="entry name" value="BEND3"/>
</dbReference>
<evidence type="ECO:0000259" key="2">
    <source>
        <dbReference type="PROSITE" id="PS51457"/>
    </source>
</evidence>
<feature type="region of interest" description="Disordered" evidence="1">
    <location>
        <begin position="55"/>
        <end position="154"/>
    </location>
</feature>
<feature type="compositionally biased region" description="Basic and acidic residues" evidence="1">
    <location>
        <begin position="125"/>
        <end position="154"/>
    </location>
</feature>
<evidence type="ECO:0000313" key="3">
    <source>
        <dbReference type="Proteomes" id="UP000694845"/>
    </source>
</evidence>
<dbReference type="InterPro" id="IPR018379">
    <property type="entry name" value="BEN_domain"/>
</dbReference>
<reference evidence="4" key="1">
    <citation type="submission" date="2025-08" db="UniProtKB">
        <authorList>
            <consortium name="RefSeq"/>
        </authorList>
    </citation>
    <scope>IDENTIFICATION</scope>
</reference>
<dbReference type="GO" id="GO:0000183">
    <property type="term" value="P:rDNA heterochromatin formation"/>
    <property type="evidence" value="ECO:0007669"/>
    <property type="project" value="InterPro"/>
</dbReference>
<dbReference type="GO" id="GO:0000792">
    <property type="term" value="C:heterochromatin"/>
    <property type="evidence" value="ECO:0007669"/>
    <property type="project" value="InterPro"/>
</dbReference>
<dbReference type="KEGG" id="aplc:110990900"/>
<feature type="domain" description="BEN" evidence="2">
    <location>
        <begin position="297"/>
        <end position="394"/>
    </location>
</feature>
<proteinExistence type="predicted"/>
<dbReference type="Pfam" id="PF10523">
    <property type="entry name" value="BEN"/>
    <property type="match status" value="1"/>
</dbReference>
<sequence length="400" mass="43901">MVEVTWDGQLLACEILRLSDDHSDLLFLQRALTTKPKATSATDSKVLQIARETTKSKKVSAAKGTAEVDPRSSRKRSKSKERNVPAPKKTATGRKAASVIARFCEEEEGDPSSQKLTTGGDEEALQIKDRADPGKKDRMASHGEDLAESDKESLEVDSVQMPYFPEVTFLSANSSCTMDDTPDIAAAGASCKRSMLIDDPIPSPVWQTSTPLHRVSSTLQDPKLTRLAEQVNDIWEWMQALKSHHSFLPLCRPAEPKSPPSCPLAPEVLTPVNHPTIPAATSLAPLSPVLPKDPHTLPPTTLSPATVCEARDSATSVPNYALSLVRKLFTEEEMKVGNCKGVKGKHPLDPQRLKFVKQEVAKHPEVIAIKFNTYWKRDCIRAIDEGCRRLNRSVKSASNV</sequence>
<dbReference type="OrthoDB" id="6407116at2759"/>
<organism evidence="3 4">
    <name type="scientific">Acanthaster planci</name>
    <name type="common">Crown-of-thorns starfish</name>
    <dbReference type="NCBI Taxonomy" id="133434"/>
    <lineage>
        <taxon>Eukaryota</taxon>
        <taxon>Metazoa</taxon>
        <taxon>Echinodermata</taxon>
        <taxon>Eleutherozoa</taxon>
        <taxon>Asterozoa</taxon>
        <taxon>Asteroidea</taxon>
        <taxon>Valvatacea</taxon>
        <taxon>Valvatida</taxon>
        <taxon>Acanthasteridae</taxon>
        <taxon>Acanthaster</taxon>
    </lineage>
</organism>
<dbReference type="GeneID" id="110990900"/>
<dbReference type="GO" id="GO:0003677">
    <property type="term" value="F:DNA binding"/>
    <property type="evidence" value="ECO:0007669"/>
    <property type="project" value="InterPro"/>
</dbReference>
<dbReference type="PANTHER" id="PTHR28665:SF1">
    <property type="entry name" value="BEN DOMAIN-CONTAINING PROTEIN 3"/>
    <property type="match status" value="1"/>
</dbReference>